<dbReference type="PROSITE" id="PS51266">
    <property type="entry name" value="ZF_CHY"/>
    <property type="match status" value="1"/>
</dbReference>
<dbReference type="PROSITE" id="PS50089">
    <property type="entry name" value="ZF_RING_2"/>
    <property type="match status" value="1"/>
</dbReference>
<dbReference type="RefSeq" id="WP_081839278.1">
    <property type="nucleotide sequence ID" value="NZ_BJDT01000001.1"/>
</dbReference>
<keyword evidence="3" id="KW-0862">Zinc</keyword>
<name>A0ABW1RV69_9LACO</name>
<dbReference type="Proteomes" id="UP001596158">
    <property type="component" value="Unassembled WGS sequence"/>
</dbReference>
<dbReference type="InterPro" id="IPR001841">
    <property type="entry name" value="Znf_RING"/>
</dbReference>
<dbReference type="SUPFAM" id="SSF161219">
    <property type="entry name" value="CHY zinc finger-like"/>
    <property type="match status" value="1"/>
</dbReference>
<evidence type="ECO:0000256" key="2">
    <source>
        <dbReference type="ARBA" id="ARBA00022771"/>
    </source>
</evidence>
<dbReference type="Pfam" id="PF05495">
    <property type="entry name" value="zf-CHY"/>
    <property type="match status" value="1"/>
</dbReference>
<dbReference type="InterPro" id="IPR016694">
    <property type="entry name" value="UCP017292"/>
</dbReference>
<sequence length="117" mass="13409">MAIQNHLQVAKLSKPTSNKHEIYGLNLDDDGRCQHYHSQQDVVALACAQCQQFFACYLCHDALKDHSFVPVDKACNAILCGHCRHTMNFQAYSQNACPICHYDFNPKCKLHYAIYFK</sequence>
<protein>
    <submittedName>
        <fullName evidence="6">CHY zinc finger protein</fullName>
    </submittedName>
</protein>
<keyword evidence="7" id="KW-1185">Reference proteome</keyword>
<evidence type="ECO:0000256" key="1">
    <source>
        <dbReference type="ARBA" id="ARBA00022723"/>
    </source>
</evidence>
<gene>
    <name evidence="6" type="ORF">ACFQGR_08315</name>
</gene>
<evidence type="ECO:0000313" key="7">
    <source>
        <dbReference type="Proteomes" id="UP001596158"/>
    </source>
</evidence>
<evidence type="ECO:0000259" key="5">
    <source>
        <dbReference type="PROSITE" id="PS51266"/>
    </source>
</evidence>
<keyword evidence="2" id="KW-0863">Zinc-finger</keyword>
<organism evidence="6 7">
    <name type="scientific">Weissella sagaensis</name>
    <dbReference type="NCBI Taxonomy" id="2559928"/>
    <lineage>
        <taxon>Bacteria</taxon>
        <taxon>Bacillati</taxon>
        <taxon>Bacillota</taxon>
        <taxon>Bacilli</taxon>
        <taxon>Lactobacillales</taxon>
        <taxon>Lactobacillaceae</taxon>
        <taxon>Weissella</taxon>
    </lineage>
</organism>
<evidence type="ECO:0000259" key="4">
    <source>
        <dbReference type="PROSITE" id="PS50089"/>
    </source>
</evidence>
<accession>A0ABW1RV69</accession>
<evidence type="ECO:0000256" key="3">
    <source>
        <dbReference type="ARBA" id="ARBA00022833"/>
    </source>
</evidence>
<dbReference type="InterPro" id="IPR037274">
    <property type="entry name" value="Znf_CHY_sf"/>
</dbReference>
<feature type="domain" description="RING-type" evidence="4">
    <location>
        <begin position="56"/>
        <end position="101"/>
    </location>
</feature>
<feature type="domain" description="CHY-type" evidence="5">
    <location>
        <begin position="26"/>
        <end position="102"/>
    </location>
</feature>
<reference evidence="7" key="1">
    <citation type="journal article" date="2019" name="Int. J. Syst. Evol. Microbiol.">
        <title>The Global Catalogue of Microorganisms (GCM) 10K type strain sequencing project: providing services to taxonomists for standard genome sequencing and annotation.</title>
        <authorList>
            <consortium name="The Broad Institute Genomics Platform"/>
            <consortium name="The Broad Institute Genome Sequencing Center for Infectious Disease"/>
            <person name="Wu L."/>
            <person name="Ma J."/>
        </authorList>
    </citation>
    <scope>NUCLEOTIDE SEQUENCE [LARGE SCALE GENOMIC DNA]</scope>
    <source>
        <strain evidence="7">CCM 8924</strain>
    </source>
</reference>
<proteinExistence type="predicted"/>
<comment type="caution">
    <text evidence="6">The sequence shown here is derived from an EMBL/GenBank/DDBJ whole genome shotgun (WGS) entry which is preliminary data.</text>
</comment>
<keyword evidence="1" id="KW-0479">Metal-binding</keyword>
<dbReference type="PIRSF" id="PIRSF017292">
    <property type="entry name" value="UCP017292_Znf_CHY"/>
    <property type="match status" value="1"/>
</dbReference>
<evidence type="ECO:0000313" key="6">
    <source>
        <dbReference type="EMBL" id="MFC6179377.1"/>
    </source>
</evidence>
<dbReference type="EMBL" id="JBHSSG010000013">
    <property type="protein sequence ID" value="MFC6179377.1"/>
    <property type="molecule type" value="Genomic_DNA"/>
</dbReference>
<dbReference type="InterPro" id="IPR008913">
    <property type="entry name" value="Znf_CHY"/>
</dbReference>